<keyword evidence="3" id="KW-0418">Kinase</keyword>
<keyword evidence="6" id="KW-1185">Reference proteome</keyword>
<dbReference type="GO" id="GO:0004674">
    <property type="term" value="F:protein serine/threonine kinase activity"/>
    <property type="evidence" value="ECO:0007669"/>
    <property type="project" value="TreeGrafter"/>
</dbReference>
<evidence type="ECO:0000256" key="1">
    <source>
        <dbReference type="ARBA" id="ARBA00010164"/>
    </source>
</evidence>
<name>A0A853EQ04_9MICO</name>
<dbReference type="GO" id="GO:0005829">
    <property type="term" value="C:cytosol"/>
    <property type="evidence" value="ECO:0007669"/>
    <property type="project" value="TreeGrafter"/>
</dbReference>
<evidence type="ECO:0000313" key="6">
    <source>
        <dbReference type="Proteomes" id="UP000561011"/>
    </source>
</evidence>
<dbReference type="PANTHER" id="PTHR37419">
    <property type="entry name" value="SERINE/THREONINE-PROTEIN KINASE TOXIN HIPA"/>
    <property type="match status" value="1"/>
</dbReference>
<comment type="similarity">
    <text evidence="1">Belongs to the HipA Ser/Thr kinase family.</text>
</comment>
<dbReference type="InterPro" id="IPR012893">
    <property type="entry name" value="HipA-like_C"/>
</dbReference>
<dbReference type="Pfam" id="PF07804">
    <property type="entry name" value="HipA_C"/>
    <property type="match status" value="1"/>
</dbReference>
<evidence type="ECO:0000259" key="4">
    <source>
        <dbReference type="Pfam" id="PF07804"/>
    </source>
</evidence>
<dbReference type="Proteomes" id="UP000561011">
    <property type="component" value="Unassembled WGS sequence"/>
</dbReference>
<evidence type="ECO:0000256" key="2">
    <source>
        <dbReference type="ARBA" id="ARBA00022679"/>
    </source>
</evidence>
<comment type="caution">
    <text evidence="5">The sequence shown here is derived from an EMBL/GenBank/DDBJ whole genome shotgun (WGS) entry which is preliminary data.</text>
</comment>
<accession>A0A853EQ04</accession>
<gene>
    <name evidence="5" type="ORF">HZZ10_04015</name>
</gene>
<keyword evidence="2" id="KW-0808">Transferase</keyword>
<evidence type="ECO:0000256" key="3">
    <source>
        <dbReference type="ARBA" id="ARBA00022777"/>
    </source>
</evidence>
<proteinExistence type="inferred from homology"/>
<organism evidence="5 6">
    <name type="scientific">Sanguibacter inulinus</name>
    <dbReference type="NCBI Taxonomy" id="60922"/>
    <lineage>
        <taxon>Bacteria</taxon>
        <taxon>Bacillati</taxon>
        <taxon>Actinomycetota</taxon>
        <taxon>Actinomycetes</taxon>
        <taxon>Micrococcales</taxon>
        <taxon>Sanguibacteraceae</taxon>
        <taxon>Sanguibacter</taxon>
    </lineage>
</organism>
<sequence>MTPSERSGRREAPTSAFVWVWLPGATEPVVAGRVDVVGRRTSFTYGQSYLARPDALSLFLPELPLGRGVIDPLGDLTIAGCLADAGPDSWGQRVIDDRYPGAGGQDLGTLTYLLESGSDRIGALDFQESPTDYVPRTQSTTTTLHELQDAADLLDRGEPLPPVLELALLRGTSIGGARPKALVESGDRRLIAKFSSTTDRYPVVKAEGVAMDLARRVGLDVARTEVVRSLDKDVLLVDRFDRPAGGGRRLMVSALTMLGLSEMNGRYASYADLADLVRARFTDPTATLRELFSRIVFNIAVGNIDDHARNHAAFWDGAALTLTPAYDLCPQVRSGGEAAQAMAIGRDGERRSQLAVCLRAAHVYHLTTVEAQEIIDHQVETITEEWDDAADRARLTSVERRRLWGTQILDEFVTYDG</sequence>
<dbReference type="RefSeq" id="WP_179912504.1">
    <property type="nucleotide sequence ID" value="NZ_JACBYE010000006.1"/>
</dbReference>
<protein>
    <submittedName>
        <fullName evidence="5">HipA domain-containing protein</fullName>
    </submittedName>
</protein>
<dbReference type="EMBL" id="JACBYE010000006">
    <property type="protein sequence ID" value="NYS92695.1"/>
    <property type="molecule type" value="Genomic_DNA"/>
</dbReference>
<dbReference type="InterPro" id="IPR052028">
    <property type="entry name" value="HipA_Ser/Thr_kinase"/>
</dbReference>
<feature type="domain" description="HipA-like C-terminal" evidence="4">
    <location>
        <begin position="172"/>
        <end position="386"/>
    </location>
</feature>
<reference evidence="5 6" key="1">
    <citation type="submission" date="2020-07" db="EMBL/GenBank/DDBJ databases">
        <title>MOT database genomes.</title>
        <authorList>
            <person name="Joseph S."/>
            <person name="Aduse-Opoku J."/>
            <person name="Hashim A."/>
            <person name="Wade W."/>
            <person name="Curtis M."/>
        </authorList>
    </citation>
    <scope>NUCLEOTIDE SEQUENCE [LARGE SCALE GENOMIC DNA]</scope>
    <source>
        <strain evidence="5 6">DSM 100099</strain>
    </source>
</reference>
<dbReference type="PANTHER" id="PTHR37419:SF8">
    <property type="entry name" value="TOXIN YJJJ"/>
    <property type="match status" value="1"/>
</dbReference>
<evidence type="ECO:0000313" key="5">
    <source>
        <dbReference type="EMBL" id="NYS92695.1"/>
    </source>
</evidence>
<dbReference type="AlphaFoldDB" id="A0A853EQ04"/>